<name>A0A8J2S8Y2_9STRA</name>
<sequence length="103" mass="11077">MSKRQTRLLVVPQILPPRGVVVATGEEVAVGAPPAHVPGVGLGPRFHEIQRFHAGVRRAYIARAEDGRALLLRGERSVQNFLVGGPVRGFSGALLELEPRLPS</sequence>
<dbReference type="EMBL" id="CAKKNE010000001">
    <property type="protein sequence ID" value="CAH0364159.1"/>
    <property type="molecule type" value="Genomic_DNA"/>
</dbReference>
<gene>
    <name evidence="1" type="ORF">PECAL_1P05110</name>
</gene>
<accession>A0A8J2S8Y2</accession>
<comment type="caution">
    <text evidence="1">The sequence shown here is derived from an EMBL/GenBank/DDBJ whole genome shotgun (WGS) entry which is preliminary data.</text>
</comment>
<evidence type="ECO:0000313" key="2">
    <source>
        <dbReference type="Proteomes" id="UP000789595"/>
    </source>
</evidence>
<proteinExistence type="predicted"/>
<protein>
    <submittedName>
        <fullName evidence="1">Uncharacterized protein</fullName>
    </submittedName>
</protein>
<evidence type="ECO:0000313" key="1">
    <source>
        <dbReference type="EMBL" id="CAH0364159.1"/>
    </source>
</evidence>
<reference evidence="1" key="1">
    <citation type="submission" date="2021-11" db="EMBL/GenBank/DDBJ databases">
        <authorList>
            <consortium name="Genoscope - CEA"/>
            <person name="William W."/>
        </authorList>
    </citation>
    <scope>NUCLEOTIDE SEQUENCE</scope>
</reference>
<organism evidence="1 2">
    <name type="scientific">Pelagomonas calceolata</name>
    <dbReference type="NCBI Taxonomy" id="35677"/>
    <lineage>
        <taxon>Eukaryota</taxon>
        <taxon>Sar</taxon>
        <taxon>Stramenopiles</taxon>
        <taxon>Ochrophyta</taxon>
        <taxon>Pelagophyceae</taxon>
        <taxon>Pelagomonadales</taxon>
        <taxon>Pelagomonadaceae</taxon>
        <taxon>Pelagomonas</taxon>
    </lineage>
</organism>
<feature type="non-terminal residue" evidence="1">
    <location>
        <position position="1"/>
    </location>
</feature>
<dbReference type="AlphaFoldDB" id="A0A8J2S8Y2"/>
<keyword evidence="2" id="KW-1185">Reference proteome</keyword>
<dbReference type="Proteomes" id="UP000789595">
    <property type="component" value="Unassembled WGS sequence"/>
</dbReference>